<dbReference type="CDD" id="cd00082">
    <property type="entry name" value="HisKA"/>
    <property type="match status" value="1"/>
</dbReference>
<keyword evidence="9" id="KW-0175">Coiled coil</keyword>
<reference evidence="13" key="1">
    <citation type="submission" date="2019-06" db="EMBL/GenBank/DDBJ databases">
        <title>Sulfurimonas gotlandica sp. nov., a chemoautotrophic and psychrotolerant epsilonproteobacterium isolated from a pelagic redoxcline, and an emended description of the genus Sulfurimonas.</title>
        <authorList>
            <person name="Wang S."/>
            <person name="Jiang L."/>
            <person name="Shao Z."/>
        </authorList>
    </citation>
    <scope>NUCLEOTIDE SEQUENCE [LARGE SCALE GENOMIC DNA]</scope>
    <source>
        <strain evidence="13">1-1N</strain>
    </source>
</reference>
<feature type="transmembrane region" description="Helical" evidence="10">
    <location>
        <begin position="128"/>
        <end position="147"/>
    </location>
</feature>
<feature type="transmembrane region" description="Helical" evidence="10">
    <location>
        <begin position="30"/>
        <end position="48"/>
    </location>
</feature>
<dbReference type="KEGG" id="suln:FJR47_01960"/>
<keyword evidence="7" id="KW-0067">ATP-binding</keyword>
<dbReference type="InterPro" id="IPR005467">
    <property type="entry name" value="His_kinase_dom"/>
</dbReference>
<keyword evidence="10" id="KW-1133">Transmembrane helix</keyword>
<keyword evidence="5" id="KW-0547">Nucleotide-binding</keyword>
<dbReference type="Gene3D" id="1.10.287.130">
    <property type="match status" value="1"/>
</dbReference>
<evidence type="ECO:0000256" key="10">
    <source>
        <dbReference type="SAM" id="Phobius"/>
    </source>
</evidence>
<keyword evidence="10" id="KW-0812">Transmembrane</keyword>
<keyword evidence="8" id="KW-0902">Two-component regulatory system</keyword>
<accession>A0AAJ4A2M3</accession>
<dbReference type="InterPro" id="IPR003661">
    <property type="entry name" value="HisK_dim/P_dom"/>
</dbReference>
<dbReference type="PRINTS" id="PR00344">
    <property type="entry name" value="BCTRLSENSOR"/>
</dbReference>
<dbReference type="Proteomes" id="UP000326061">
    <property type="component" value="Chromosome"/>
</dbReference>
<dbReference type="InterPro" id="IPR036890">
    <property type="entry name" value="HATPase_C_sf"/>
</dbReference>
<dbReference type="AlphaFoldDB" id="A0AAJ4A2M3"/>
<dbReference type="EC" id="2.7.13.3" evidence="2"/>
<evidence type="ECO:0000313" key="12">
    <source>
        <dbReference type="EMBL" id="QFR42739.1"/>
    </source>
</evidence>
<evidence type="ECO:0000256" key="8">
    <source>
        <dbReference type="ARBA" id="ARBA00023012"/>
    </source>
</evidence>
<dbReference type="SMART" id="SM00387">
    <property type="entry name" value="HATPase_c"/>
    <property type="match status" value="1"/>
</dbReference>
<dbReference type="InterPro" id="IPR003594">
    <property type="entry name" value="HATPase_dom"/>
</dbReference>
<keyword evidence="13" id="KW-1185">Reference proteome</keyword>
<evidence type="ECO:0000256" key="6">
    <source>
        <dbReference type="ARBA" id="ARBA00022777"/>
    </source>
</evidence>
<dbReference type="GO" id="GO:0000155">
    <property type="term" value="F:phosphorelay sensor kinase activity"/>
    <property type="evidence" value="ECO:0007669"/>
    <property type="project" value="InterPro"/>
</dbReference>
<dbReference type="Gene3D" id="3.30.565.10">
    <property type="entry name" value="Histidine kinase-like ATPase, C-terminal domain"/>
    <property type="match status" value="1"/>
</dbReference>
<protein>
    <recommendedName>
        <fullName evidence="2">histidine kinase</fullName>
        <ecNumber evidence="2">2.7.13.3</ecNumber>
    </recommendedName>
</protein>
<feature type="coiled-coil region" evidence="9">
    <location>
        <begin position="177"/>
        <end position="233"/>
    </location>
</feature>
<dbReference type="PROSITE" id="PS50109">
    <property type="entry name" value="HIS_KIN"/>
    <property type="match status" value="1"/>
</dbReference>
<sequence length="465" mass="54460">MFKLDGFFTSGWTFNEVECDLKNRYQMVNIAILLSAGGLIYGIIGNYIRDIQGFIPIETALLFMNFIMFFALRKTRQFFEIFAIIITLQYTFLFLFLIYNGEPNDLKHLWIFTYPIILLYFQKTIHAIYWLAFVFFMLIIAPLQNFVEINYTMYQMTYISFVLIIISVIIYFYQRKIDEARTIILEQRNMLRNFNQELEKQIKDKTTELIKLNESLELKVEQKLEELRSKDQILQAQSKQAVMGEMISMIAHQWRQPLSTITLQIADLQLKQLLGKERDCEDIDRALNNISDTIIYLSDTIDDFQTYFRPNREVVEIEIHELLQKALNFVKSRLSDNKIKITINKEADIYIKTYVNELVQVVLNILNNAIDAHNDVRVQNPFIVLHTKASEEKVFVIIEDNAGGITDENFSHLFEPYFSTKDKNGTGLGLYMSQMIIQKQFGGEIDVETSKKGSVFIIKIPKNIT</sequence>
<feature type="domain" description="Histidine kinase" evidence="11">
    <location>
        <begin position="249"/>
        <end position="464"/>
    </location>
</feature>
<evidence type="ECO:0000256" key="2">
    <source>
        <dbReference type="ARBA" id="ARBA00012438"/>
    </source>
</evidence>
<dbReference type="PANTHER" id="PTHR43065">
    <property type="entry name" value="SENSOR HISTIDINE KINASE"/>
    <property type="match status" value="1"/>
</dbReference>
<keyword evidence="10" id="KW-0472">Membrane</keyword>
<evidence type="ECO:0000256" key="9">
    <source>
        <dbReference type="SAM" id="Coils"/>
    </source>
</evidence>
<organism evidence="12 13">
    <name type="scientific">Sulfurimonas xiamenensis</name>
    <dbReference type="NCBI Taxonomy" id="2590021"/>
    <lineage>
        <taxon>Bacteria</taxon>
        <taxon>Pseudomonadati</taxon>
        <taxon>Campylobacterota</taxon>
        <taxon>Epsilonproteobacteria</taxon>
        <taxon>Campylobacterales</taxon>
        <taxon>Sulfurimonadaceae</taxon>
        <taxon>Sulfurimonas</taxon>
    </lineage>
</organism>
<evidence type="ECO:0000259" key="11">
    <source>
        <dbReference type="PROSITE" id="PS50109"/>
    </source>
</evidence>
<evidence type="ECO:0000256" key="3">
    <source>
        <dbReference type="ARBA" id="ARBA00022553"/>
    </source>
</evidence>
<dbReference type="SUPFAM" id="SSF55874">
    <property type="entry name" value="ATPase domain of HSP90 chaperone/DNA topoisomerase II/histidine kinase"/>
    <property type="match status" value="1"/>
</dbReference>
<evidence type="ECO:0000313" key="13">
    <source>
        <dbReference type="Proteomes" id="UP000326061"/>
    </source>
</evidence>
<gene>
    <name evidence="12" type="ORF">FJR47_01960</name>
</gene>
<keyword evidence="3" id="KW-0597">Phosphoprotein</keyword>
<evidence type="ECO:0000256" key="7">
    <source>
        <dbReference type="ARBA" id="ARBA00022840"/>
    </source>
</evidence>
<evidence type="ECO:0000256" key="5">
    <source>
        <dbReference type="ARBA" id="ARBA00022741"/>
    </source>
</evidence>
<feature type="transmembrane region" description="Helical" evidence="10">
    <location>
        <begin position="153"/>
        <end position="173"/>
    </location>
</feature>
<dbReference type="InterPro" id="IPR036097">
    <property type="entry name" value="HisK_dim/P_sf"/>
</dbReference>
<keyword evidence="4" id="KW-0808">Transferase</keyword>
<dbReference type="SUPFAM" id="SSF47384">
    <property type="entry name" value="Homodimeric domain of signal transducing histidine kinase"/>
    <property type="match status" value="1"/>
</dbReference>
<name>A0AAJ4A2M3_9BACT</name>
<evidence type="ECO:0000256" key="4">
    <source>
        <dbReference type="ARBA" id="ARBA00022679"/>
    </source>
</evidence>
<dbReference type="InterPro" id="IPR004358">
    <property type="entry name" value="Sig_transdc_His_kin-like_C"/>
</dbReference>
<keyword evidence="6 12" id="KW-0418">Kinase</keyword>
<dbReference type="EMBL" id="CP041166">
    <property type="protein sequence ID" value="QFR42739.1"/>
    <property type="molecule type" value="Genomic_DNA"/>
</dbReference>
<feature type="transmembrane region" description="Helical" evidence="10">
    <location>
        <begin position="54"/>
        <end position="72"/>
    </location>
</feature>
<dbReference type="RefSeq" id="WP_152298803.1">
    <property type="nucleotide sequence ID" value="NZ_CP041166.1"/>
</dbReference>
<dbReference type="GO" id="GO:0005524">
    <property type="term" value="F:ATP binding"/>
    <property type="evidence" value="ECO:0007669"/>
    <property type="project" value="UniProtKB-KW"/>
</dbReference>
<proteinExistence type="predicted"/>
<comment type="catalytic activity">
    <reaction evidence="1">
        <text>ATP + protein L-histidine = ADP + protein N-phospho-L-histidine.</text>
        <dbReference type="EC" id="2.7.13.3"/>
    </reaction>
</comment>
<feature type="transmembrane region" description="Helical" evidence="10">
    <location>
        <begin position="79"/>
        <end position="99"/>
    </location>
</feature>
<dbReference type="PANTHER" id="PTHR43065:SF46">
    <property type="entry name" value="C4-DICARBOXYLATE TRANSPORT SENSOR PROTEIN DCTB"/>
    <property type="match status" value="1"/>
</dbReference>
<evidence type="ECO:0000256" key="1">
    <source>
        <dbReference type="ARBA" id="ARBA00000085"/>
    </source>
</evidence>
<dbReference type="Pfam" id="PF02518">
    <property type="entry name" value="HATPase_c"/>
    <property type="match status" value="1"/>
</dbReference>